<evidence type="ECO:0000259" key="2">
    <source>
        <dbReference type="Pfam" id="PF13464"/>
    </source>
</evidence>
<name>A0A6H2H863_9BURK</name>
<dbReference type="InterPro" id="IPR010982">
    <property type="entry name" value="Lambda_DNA-bd_dom_sf"/>
</dbReference>
<accession>A0A6H2H863</accession>
<dbReference type="PANTHER" id="PTHR34475">
    <property type="match status" value="1"/>
</dbReference>
<dbReference type="InterPro" id="IPR050400">
    <property type="entry name" value="Bact_Cytoskel_RodZ"/>
</dbReference>
<organism evidence="3 4">
    <name type="scientific">Polaromonas vacuolata</name>
    <dbReference type="NCBI Taxonomy" id="37448"/>
    <lineage>
        <taxon>Bacteria</taxon>
        <taxon>Pseudomonadati</taxon>
        <taxon>Pseudomonadota</taxon>
        <taxon>Betaproteobacteria</taxon>
        <taxon>Burkholderiales</taxon>
        <taxon>Comamonadaceae</taxon>
        <taxon>Polaromonas</taxon>
    </lineage>
</organism>
<dbReference type="Proteomes" id="UP000502041">
    <property type="component" value="Chromosome"/>
</dbReference>
<evidence type="ECO:0000313" key="3">
    <source>
        <dbReference type="EMBL" id="QJC55983.1"/>
    </source>
</evidence>
<dbReference type="RefSeq" id="WP_168921762.1">
    <property type="nucleotide sequence ID" value="NZ_CP051461.1"/>
</dbReference>
<gene>
    <name evidence="3" type="primary">rodZ</name>
    <name evidence="3" type="ORF">HC248_01267</name>
</gene>
<feature type="transmembrane region" description="Helical" evidence="1">
    <location>
        <begin position="139"/>
        <end position="159"/>
    </location>
</feature>
<protein>
    <submittedName>
        <fullName evidence="3">Cytoskeleton protein RodZ</fullName>
    </submittedName>
</protein>
<dbReference type="Pfam" id="PF13464">
    <property type="entry name" value="RodZ_C"/>
    <property type="match status" value="1"/>
</dbReference>
<dbReference type="KEGG" id="pvac:HC248_01267"/>
<keyword evidence="4" id="KW-1185">Reference proteome</keyword>
<dbReference type="EMBL" id="CP051461">
    <property type="protein sequence ID" value="QJC55983.1"/>
    <property type="molecule type" value="Genomic_DNA"/>
</dbReference>
<dbReference type="Pfam" id="PF13413">
    <property type="entry name" value="HTH_25"/>
    <property type="match status" value="1"/>
</dbReference>
<evidence type="ECO:0000256" key="1">
    <source>
        <dbReference type="SAM" id="Phobius"/>
    </source>
</evidence>
<reference evidence="3 4" key="1">
    <citation type="submission" date="2020-04" db="EMBL/GenBank/DDBJ databases">
        <title>Complete genome of a Psychrophilic, Marine, Gas Vacuolate Bacterium Polaromonas vacuolata KCTC 22033T.</title>
        <authorList>
            <person name="Hwang K."/>
            <person name="Kim K.M."/>
        </authorList>
    </citation>
    <scope>NUCLEOTIDE SEQUENCE [LARGE SCALE GENOMIC DNA]</scope>
    <source>
        <strain evidence="3 4">KCTC 22033</strain>
    </source>
</reference>
<dbReference type="PANTHER" id="PTHR34475:SF1">
    <property type="entry name" value="CYTOSKELETON PROTEIN RODZ"/>
    <property type="match status" value="1"/>
</dbReference>
<dbReference type="GO" id="GO:0003677">
    <property type="term" value="F:DNA binding"/>
    <property type="evidence" value="ECO:0007669"/>
    <property type="project" value="InterPro"/>
</dbReference>
<sequence length="325" mass="33158">MSELSSASVVTDESTDIDVNAQERDAKLACSAGEFLKRERESAGIHIGALAVLLKVPVKKLEALESGRFDLLPDVVFARALAASVCRTLKIDVAPVLELFPHSSAPKLGQQAVRAAPQFHAAAVGAVRPGTGRKISRKALFAGLVLLGGALVLVFLPVIKTKLGSAAPVSVNSPSVIFLPDTSPGSPGATTTSNDVTTFGPASALPSEAATAPSIAASGLAIAAAPALVLPVPPVLAATKTVPALAATGPLVITAKLLSWAQVTDAGGQVLLRRNLETGEVVSLTGALPLSVVIGRADAIAVQVRGKPFDVSSVTRENVARFEVK</sequence>
<dbReference type="AlphaFoldDB" id="A0A6H2H863"/>
<keyword evidence="1" id="KW-1133">Transmembrane helix</keyword>
<evidence type="ECO:0000313" key="4">
    <source>
        <dbReference type="Proteomes" id="UP000502041"/>
    </source>
</evidence>
<keyword evidence="1" id="KW-0472">Membrane</keyword>
<dbReference type="InterPro" id="IPR001387">
    <property type="entry name" value="Cro/C1-type_HTH"/>
</dbReference>
<dbReference type="InterPro" id="IPR025194">
    <property type="entry name" value="RodZ-like_C"/>
</dbReference>
<keyword evidence="1" id="KW-0812">Transmembrane</keyword>
<dbReference type="CDD" id="cd00093">
    <property type="entry name" value="HTH_XRE"/>
    <property type="match status" value="1"/>
</dbReference>
<dbReference type="Gene3D" id="1.10.260.40">
    <property type="entry name" value="lambda repressor-like DNA-binding domains"/>
    <property type="match status" value="1"/>
</dbReference>
<feature type="domain" description="Cytoskeleton protein RodZ-like C-terminal" evidence="2">
    <location>
        <begin position="252"/>
        <end position="323"/>
    </location>
</feature>
<proteinExistence type="predicted"/>